<dbReference type="AlphaFoldDB" id="A0A0N5A8W8"/>
<keyword evidence="1" id="KW-1015">Disulfide bond</keyword>
<feature type="binding site" evidence="2">
    <location>
        <position position="288"/>
    </location>
    <ligand>
        <name>Zn(2+)</name>
        <dbReference type="ChEBI" id="CHEBI:29105"/>
        <note>catalytic</note>
    </ligand>
</feature>
<dbReference type="WBParaSite" id="SMUV_0000053001-mRNA-1">
    <property type="protein sequence ID" value="SMUV_0000053001-mRNA-1"/>
    <property type="gene ID" value="SMUV_0000053001"/>
</dbReference>
<keyword evidence="2" id="KW-0479">Metal-binding</keyword>
<dbReference type="GO" id="GO:0046872">
    <property type="term" value="F:metal ion binding"/>
    <property type="evidence" value="ECO:0007669"/>
    <property type="project" value="UniProtKB-KW"/>
</dbReference>
<sequence>MVGSLSDVEEYGIVECAFGRDFITYLTPKKGILHPHFVSREVKSDGVEHFRKVDPDEHYEGHVFGTNDSAVSITFDDNGTPLGILRIEAEVYVLEPASLHKKELDARDVLVYRTSDMKNRHVLNTPRCSLRVVADYTFFEINVIDRINTLFTAVDWGKDDDGKRLINMGFMIKDMKIHTAISYQPGHYNRHKRGDIIDVNGLLEDFSAAEGRQDFCLVHLFTAHSFPRRVLGLAYISSPGISPVGGICAHEQFWHNDMLYARNTGLSSTRTTEGGVVISREADLVTAHELGHNWGATHDDQHPDCDPPYKKGGSYLMHVYSISGYDENNYKFSPCSRLMISKVLASKSATCFEEETSSFCGNGRIEQNENGVMEECDVGGLLWGEDKCCNANCTLKSGMKCSPKNSPCCSEDCQFLPSNHTCLHENPFQCRGSSFCTGNSGECPEPTPIADGTKCLDEGECRNGTCLSFCEWHEMEPCICADGRLLSELVLLLKKSCYRCCRPRLGSANRTCDVFTDDGKYLLSNGSRCVLGHCTNGICVHEVTDGVSHIWIYLQNYEKGNFCMFRN</sequence>
<evidence type="ECO:0000259" key="4">
    <source>
        <dbReference type="PROSITE" id="PS50215"/>
    </source>
</evidence>
<dbReference type="InterPro" id="IPR001762">
    <property type="entry name" value="Disintegrin_dom"/>
</dbReference>
<dbReference type="InterPro" id="IPR051489">
    <property type="entry name" value="ADAM_Metalloproteinase"/>
</dbReference>
<evidence type="ECO:0000313" key="5">
    <source>
        <dbReference type="Proteomes" id="UP000046393"/>
    </source>
</evidence>
<dbReference type="FunFam" id="4.10.70.10:FF:000003">
    <property type="entry name" value="Disintegrin and metalloproteinase domain-containing protein 17"/>
    <property type="match status" value="1"/>
</dbReference>
<reference evidence="6" key="1">
    <citation type="submission" date="2017-02" db="UniProtKB">
        <authorList>
            <consortium name="WormBaseParasite"/>
        </authorList>
    </citation>
    <scope>IDENTIFICATION</scope>
</reference>
<dbReference type="InterPro" id="IPR024079">
    <property type="entry name" value="MetalloPept_cat_dom_sf"/>
</dbReference>
<feature type="binding site" evidence="2">
    <location>
        <position position="292"/>
    </location>
    <ligand>
        <name>Zn(2+)</name>
        <dbReference type="ChEBI" id="CHEBI:29105"/>
        <note>catalytic</note>
    </ligand>
</feature>
<dbReference type="SMART" id="SM00050">
    <property type="entry name" value="DISIN"/>
    <property type="match status" value="1"/>
</dbReference>
<dbReference type="Gene3D" id="4.10.70.10">
    <property type="entry name" value="Disintegrin domain"/>
    <property type="match status" value="1"/>
</dbReference>
<keyword evidence="2" id="KW-0862">Zinc</keyword>
<dbReference type="GO" id="GO:0005886">
    <property type="term" value="C:plasma membrane"/>
    <property type="evidence" value="ECO:0007669"/>
    <property type="project" value="TreeGrafter"/>
</dbReference>
<dbReference type="GO" id="GO:0004222">
    <property type="term" value="F:metalloendopeptidase activity"/>
    <property type="evidence" value="ECO:0007669"/>
    <property type="project" value="InterPro"/>
</dbReference>
<name>A0A0N5A8W8_9BILA</name>
<feature type="binding site" evidence="2">
    <location>
        <position position="298"/>
    </location>
    <ligand>
        <name>Zn(2+)</name>
        <dbReference type="ChEBI" id="CHEBI:29105"/>
        <note>catalytic</note>
    </ligand>
</feature>
<evidence type="ECO:0000256" key="1">
    <source>
        <dbReference type="ARBA" id="ARBA00023157"/>
    </source>
</evidence>
<comment type="caution">
    <text evidence="2">Lacks conserved residue(s) required for the propagation of feature annotation.</text>
</comment>
<dbReference type="InterPro" id="IPR001590">
    <property type="entry name" value="Peptidase_M12B"/>
</dbReference>
<dbReference type="GO" id="GO:0006509">
    <property type="term" value="P:membrane protein ectodomain proteolysis"/>
    <property type="evidence" value="ECO:0007669"/>
    <property type="project" value="TreeGrafter"/>
</dbReference>
<feature type="active site" evidence="2">
    <location>
        <position position="289"/>
    </location>
</feature>
<dbReference type="Gene3D" id="3.40.390.10">
    <property type="entry name" value="Collagenase (Catalytic Domain)"/>
    <property type="match status" value="1"/>
</dbReference>
<feature type="domain" description="Disintegrin" evidence="3">
    <location>
        <begin position="357"/>
        <end position="451"/>
    </location>
</feature>
<keyword evidence="5" id="KW-1185">Reference proteome</keyword>
<dbReference type="PANTHER" id="PTHR45702:SF6">
    <property type="entry name" value="DISINTEGRIN AND METALLOPROTEINASE DOMAIN-CONTAINING PROTEIN 17"/>
    <property type="match status" value="1"/>
</dbReference>
<proteinExistence type="predicted"/>
<feature type="domain" description="Peptidase M12B" evidence="4">
    <location>
        <begin position="141"/>
        <end position="356"/>
    </location>
</feature>
<dbReference type="InterPro" id="IPR036436">
    <property type="entry name" value="Disintegrin_dom_sf"/>
</dbReference>
<dbReference type="SUPFAM" id="SSF55486">
    <property type="entry name" value="Metalloproteases ('zincins'), catalytic domain"/>
    <property type="match status" value="1"/>
</dbReference>
<organism evidence="5 6">
    <name type="scientific">Syphacia muris</name>
    <dbReference type="NCBI Taxonomy" id="451379"/>
    <lineage>
        <taxon>Eukaryota</taxon>
        <taxon>Metazoa</taxon>
        <taxon>Ecdysozoa</taxon>
        <taxon>Nematoda</taxon>
        <taxon>Chromadorea</taxon>
        <taxon>Rhabditida</taxon>
        <taxon>Spirurina</taxon>
        <taxon>Oxyuridomorpha</taxon>
        <taxon>Oxyuroidea</taxon>
        <taxon>Oxyuridae</taxon>
        <taxon>Syphacia</taxon>
    </lineage>
</organism>
<dbReference type="PROSITE" id="PS50214">
    <property type="entry name" value="DISINTEGRIN_2"/>
    <property type="match status" value="1"/>
</dbReference>
<dbReference type="Pfam" id="PF00200">
    <property type="entry name" value="Disintegrin"/>
    <property type="match status" value="1"/>
</dbReference>
<evidence type="ECO:0000259" key="3">
    <source>
        <dbReference type="PROSITE" id="PS50214"/>
    </source>
</evidence>
<evidence type="ECO:0000313" key="6">
    <source>
        <dbReference type="WBParaSite" id="SMUV_0000053001-mRNA-1"/>
    </source>
</evidence>
<protein>
    <submittedName>
        <fullName evidence="6">ADAM 17-like protease</fullName>
    </submittedName>
</protein>
<dbReference type="STRING" id="451379.A0A0N5A8W8"/>
<dbReference type="Pfam" id="PF13574">
    <property type="entry name" value="Reprolysin_2"/>
    <property type="match status" value="1"/>
</dbReference>
<dbReference type="SUPFAM" id="SSF57552">
    <property type="entry name" value="Blood coagulation inhibitor (disintegrin)"/>
    <property type="match status" value="1"/>
</dbReference>
<dbReference type="PANTHER" id="PTHR45702">
    <property type="entry name" value="ADAM10/ADAM17 METALLOPEPTIDASE FAMILY MEMBER"/>
    <property type="match status" value="1"/>
</dbReference>
<evidence type="ECO:0000256" key="2">
    <source>
        <dbReference type="PROSITE-ProRule" id="PRU00276"/>
    </source>
</evidence>
<accession>A0A0N5A8W8</accession>
<dbReference type="GO" id="GO:0007219">
    <property type="term" value="P:Notch signaling pathway"/>
    <property type="evidence" value="ECO:0007669"/>
    <property type="project" value="TreeGrafter"/>
</dbReference>
<dbReference type="PROSITE" id="PS50215">
    <property type="entry name" value="ADAM_MEPRO"/>
    <property type="match status" value="1"/>
</dbReference>
<dbReference type="Proteomes" id="UP000046393">
    <property type="component" value="Unplaced"/>
</dbReference>